<proteinExistence type="predicted"/>
<dbReference type="AlphaFoldDB" id="A0A5N6VVH9"/>
<reference evidence="2" key="1">
    <citation type="submission" date="2019-04" db="EMBL/GenBank/DDBJ databases">
        <title>Friends and foes A comparative genomics studyof 23 Aspergillus species from section Flavi.</title>
        <authorList>
            <consortium name="DOE Joint Genome Institute"/>
            <person name="Kjaerbolling I."/>
            <person name="Vesth T."/>
            <person name="Frisvad J.C."/>
            <person name="Nybo J.L."/>
            <person name="Theobald S."/>
            <person name="Kildgaard S."/>
            <person name="Isbrandt T."/>
            <person name="Kuo A."/>
            <person name="Sato A."/>
            <person name="Lyhne E.K."/>
            <person name="Kogle M.E."/>
            <person name="Wiebenga A."/>
            <person name="Kun R.S."/>
            <person name="Lubbers R.J."/>
            <person name="Makela M.R."/>
            <person name="Barry K."/>
            <person name="Chovatia M."/>
            <person name="Clum A."/>
            <person name="Daum C."/>
            <person name="Haridas S."/>
            <person name="He G."/>
            <person name="LaButti K."/>
            <person name="Lipzen A."/>
            <person name="Mondo S."/>
            <person name="Riley R."/>
            <person name="Salamov A."/>
            <person name="Simmons B.A."/>
            <person name="Magnuson J.K."/>
            <person name="Henrissat B."/>
            <person name="Mortensen U.H."/>
            <person name="Larsen T.O."/>
            <person name="Devries R.P."/>
            <person name="Grigoriev I.V."/>
            <person name="Machida M."/>
            <person name="Baker S.E."/>
            <person name="Andersen M.R."/>
        </authorList>
    </citation>
    <scope>NUCLEOTIDE SEQUENCE [LARGE SCALE GENOMIC DNA]</scope>
    <source>
        <strain evidence="2">CBS 130015</strain>
    </source>
</reference>
<gene>
    <name evidence="1" type="ORF">BDV41DRAFT_539555</name>
</gene>
<sequence>MEDSTVSIEKYQRVHIFHSQADAKACAKGLPHCFATTKRSHLRPLTFSSSQKQLSIHGLRRFDKERSSIPIPTVPEIRLPSGMTSVPQKRIYKGLGTESLPHLDIKQAKRGILSNAQNLCSGQVGVSSYSPGECCKQTFPRVDPLWSHQPTGSPSPSSSSVPGYHKLRLIPSEKARTGRSPFGCEYRRHLIHNINRP</sequence>
<keyword evidence="2" id="KW-1185">Reference proteome</keyword>
<dbReference type="EMBL" id="ML738335">
    <property type="protein sequence ID" value="KAE8312236.1"/>
    <property type="molecule type" value="Genomic_DNA"/>
</dbReference>
<evidence type="ECO:0000313" key="2">
    <source>
        <dbReference type="Proteomes" id="UP000325433"/>
    </source>
</evidence>
<organism evidence="1 2">
    <name type="scientific">Aspergillus transmontanensis</name>
    <dbReference type="NCBI Taxonomy" id="1034304"/>
    <lineage>
        <taxon>Eukaryota</taxon>
        <taxon>Fungi</taxon>
        <taxon>Dikarya</taxon>
        <taxon>Ascomycota</taxon>
        <taxon>Pezizomycotina</taxon>
        <taxon>Eurotiomycetes</taxon>
        <taxon>Eurotiomycetidae</taxon>
        <taxon>Eurotiales</taxon>
        <taxon>Aspergillaceae</taxon>
        <taxon>Aspergillus</taxon>
        <taxon>Aspergillus subgen. Circumdati</taxon>
    </lineage>
</organism>
<protein>
    <submittedName>
        <fullName evidence="1">Uncharacterized protein</fullName>
    </submittedName>
</protein>
<accession>A0A5N6VVH9</accession>
<name>A0A5N6VVH9_9EURO</name>
<evidence type="ECO:0000313" key="1">
    <source>
        <dbReference type="EMBL" id="KAE8312236.1"/>
    </source>
</evidence>
<dbReference type="Proteomes" id="UP000325433">
    <property type="component" value="Unassembled WGS sequence"/>
</dbReference>